<keyword evidence="1" id="KW-0472">Membrane</keyword>
<comment type="caution">
    <text evidence="2">The sequence shown here is derived from an EMBL/GenBank/DDBJ whole genome shotgun (WGS) entry which is preliminary data.</text>
</comment>
<dbReference type="AlphaFoldDB" id="A0A9P0P1V9"/>
<proteinExistence type="predicted"/>
<keyword evidence="1" id="KW-1133">Transmembrane helix</keyword>
<gene>
    <name evidence="2" type="ORF">ACAOBT_LOCUS6330</name>
</gene>
<evidence type="ECO:0000313" key="3">
    <source>
        <dbReference type="Proteomes" id="UP001152888"/>
    </source>
</evidence>
<name>A0A9P0P1V9_ACAOB</name>
<keyword evidence="3" id="KW-1185">Reference proteome</keyword>
<accession>A0A9P0P1V9</accession>
<dbReference type="Proteomes" id="UP001152888">
    <property type="component" value="Unassembled WGS sequence"/>
</dbReference>
<evidence type="ECO:0000256" key="1">
    <source>
        <dbReference type="SAM" id="Phobius"/>
    </source>
</evidence>
<evidence type="ECO:0000313" key="2">
    <source>
        <dbReference type="EMBL" id="CAH1965440.1"/>
    </source>
</evidence>
<organism evidence="2 3">
    <name type="scientific">Acanthoscelides obtectus</name>
    <name type="common">Bean weevil</name>
    <name type="synonym">Bruchus obtectus</name>
    <dbReference type="NCBI Taxonomy" id="200917"/>
    <lineage>
        <taxon>Eukaryota</taxon>
        <taxon>Metazoa</taxon>
        <taxon>Ecdysozoa</taxon>
        <taxon>Arthropoda</taxon>
        <taxon>Hexapoda</taxon>
        <taxon>Insecta</taxon>
        <taxon>Pterygota</taxon>
        <taxon>Neoptera</taxon>
        <taxon>Endopterygota</taxon>
        <taxon>Coleoptera</taxon>
        <taxon>Polyphaga</taxon>
        <taxon>Cucujiformia</taxon>
        <taxon>Chrysomeloidea</taxon>
        <taxon>Chrysomelidae</taxon>
        <taxon>Bruchinae</taxon>
        <taxon>Bruchini</taxon>
        <taxon>Acanthoscelides</taxon>
    </lineage>
</organism>
<protein>
    <submittedName>
        <fullName evidence="2">Uncharacterized protein</fullName>
    </submittedName>
</protein>
<keyword evidence="1" id="KW-0812">Transmembrane</keyword>
<reference evidence="2" key="1">
    <citation type="submission" date="2022-03" db="EMBL/GenBank/DDBJ databases">
        <authorList>
            <person name="Sayadi A."/>
        </authorList>
    </citation>
    <scope>NUCLEOTIDE SEQUENCE</scope>
</reference>
<sequence length="74" mass="8125">MSQDFPASNEINSCRHLLIEGKMFSSHDKYSDIPLSVTMFGLSICLLVILGTVSLVPRVSCDFIIHAFFGICAS</sequence>
<dbReference type="EMBL" id="CAKOFQ010006725">
    <property type="protein sequence ID" value="CAH1965440.1"/>
    <property type="molecule type" value="Genomic_DNA"/>
</dbReference>
<feature type="transmembrane region" description="Helical" evidence="1">
    <location>
        <begin position="33"/>
        <end position="56"/>
    </location>
</feature>